<name>A0A1H1UB36_9BRAD</name>
<evidence type="ECO:0000256" key="1">
    <source>
        <dbReference type="SAM" id="SignalP"/>
    </source>
</evidence>
<dbReference type="InterPro" id="IPR050682">
    <property type="entry name" value="ModA/WtpA"/>
</dbReference>
<feature type="chain" id="PRO_5009262074" evidence="1">
    <location>
        <begin position="20"/>
        <end position="347"/>
    </location>
</feature>
<feature type="signal peptide" evidence="1">
    <location>
        <begin position="1"/>
        <end position="19"/>
    </location>
</feature>
<dbReference type="Pfam" id="PF13531">
    <property type="entry name" value="SBP_bac_11"/>
    <property type="match status" value="1"/>
</dbReference>
<evidence type="ECO:0000313" key="3">
    <source>
        <dbReference type="Proteomes" id="UP000243904"/>
    </source>
</evidence>
<evidence type="ECO:0000313" key="2">
    <source>
        <dbReference type="EMBL" id="SDS69694.1"/>
    </source>
</evidence>
<sequence length="347" mass="38283">MKKVNSASAALALRCRCWAAGVVVGVGLAIAAFTFHSPVLAQPAAAQELAVIPPDKDTDLKFYRTDGTIQEGVAALEHMTSDANLVVWVAGNQFFAMDEVIGAFQKAYPGVTVGLITLPPGLILSAIEGGGWRYNGREYRCRPDIYASVNLGHLQRLKTAGLMLKYEIYMHNELQMMVAKGNPKRIAGIDDLVRNDVRTSLPNPVNEGIMQFYARKILERHGIWTQIANGRECASCQTTERNWFTAVHHRETPERIRDDKSDVGIVWKTEVMQALRQGAQVEAVELPASDSLRDEVSYAVGALENGRHRENADNYLAFLATPAAQDAYAKFGFVKARPDELTLKPIN</sequence>
<reference evidence="3" key="1">
    <citation type="submission" date="2016-10" db="EMBL/GenBank/DDBJ databases">
        <authorList>
            <person name="Varghese N."/>
            <person name="Submissions S."/>
        </authorList>
    </citation>
    <scope>NUCLEOTIDE SEQUENCE [LARGE SCALE GENOMIC DNA]</scope>
    <source>
        <strain evidence="3">GAS369</strain>
    </source>
</reference>
<dbReference type="PANTHER" id="PTHR30632">
    <property type="entry name" value="MOLYBDATE-BINDING PERIPLASMIC PROTEIN"/>
    <property type="match status" value="1"/>
</dbReference>
<gene>
    <name evidence="2" type="ORF">SAMN05444158_2887</name>
</gene>
<dbReference type="SUPFAM" id="SSF53850">
    <property type="entry name" value="Periplasmic binding protein-like II"/>
    <property type="match status" value="1"/>
</dbReference>
<keyword evidence="1" id="KW-0732">Signal</keyword>
<dbReference type="Proteomes" id="UP000243904">
    <property type="component" value="Chromosome I"/>
</dbReference>
<dbReference type="GO" id="GO:0015689">
    <property type="term" value="P:molybdate ion transport"/>
    <property type="evidence" value="ECO:0007669"/>
    <property type="project" value="TreeGrafter"/>
</dbReference>
<dbReference type="GO" id="GO:0030973">
    <property type="term" value="F:molybdate ion binding"/>
    <property type="evidence" value="ECO:0007669"/>
    <property type="project" value="TreeGrafter"/>
</dbReference>
<dbReference type="PANTHER" id="PTHR30632:SF0">
    <property type="entry name" value="SULFATE-BINDING PROTEIN"/>
    <property type="match status" value="1"/>
</dbReference>
<dbReference type="AlphaFoldDB" id="A0A1H1UB36"/>
<accession>A0A1H1UB36</accession>
<dbReference type="EMBL" id="LT629750">
    <property type="protein sequence ID" value="SDS69694.1"/>
    <property type="molecule type" value="Genomic_DNA"/>
</dbReference>
<dbReference type="Gene3D" id="3.40.190.10">
    <property type="entry name" value="Periplasmic binding protein-like II"/>
    <property type="match status" value="2"/>
</dbReference>
<protein>
    <submittedName>
        <fullName evidence="2">ABC-type molybdate transport system, substrate-binding protein</fullName>
    </submittedName>
</protein>
<proteinExistence type="predicted"/>
<organism evidence="2 3">
    <name type="scientific">Bradyrhizobium canariense</name>
    <dbReference type="NCBI Taxonomy" id="255045"/>
    <lineage>
        <taxon>Bacteria</taxon>
        <taxon>Pseudomonadati</taxon>
        <taxon>Pseudomonadota</taxon>
        <taxon>Alphaproteobacteria</taxon>
        <taxon>Hyphomicrobiales</taxon>
        <taxon>Nitrobacteraceae</taxon>
        <taxon>Bradyrhizobium</taxon>
    </lineage>
</organism>
<keyword evidence="3" id="KW-1185">Reference proteome</keyword>